<dbReference type="SFLD" id="SFLDS00029">
    <property type="entry name" value="Radical_SAM"/>
    <property type="match status" value="1"/>
</dbReference>
<evidence type="ECO:0000313" key="5">
    <source>
        <dbReference type="EMBL" id="EKU26965.1"/>
    </source>
</evidence>
<comment type="caution">
    <text evidence="5">The sequence shown here is derived from an EMBL/GenBank/DDBJ whole genome shotgun (WGS) entry which is preliminary data.</text>
</comment>
<dbReference type="InterPro" id="IPR034505">
    <property type="entry name" value="Coproporphyrinogen-III_oxidase"/>
</dbReference>
<dbReference type="GO" id="GO:0004109">
    <property type="term" value="F:coproporphyrinogen oxidase activity"/>
    <property type="evidence" value="ECO:0007669"/>
    <property type="project" value="InterPro"/>
</dbReference>
<comment type="similarity">
    <text evidence="1">Belongs to the anaerobic coproporphyrinogen-III oxidase family. HemW subfamily.</text>
</comment>
<sequence>MTSAYIHIPFCDQICFYCDFPKVLKEDQPIEEYLTTLRWEMEQYQVKEPCETLYIGGGTPSSLNEQELEQLLASVREMLPFSGGEFTFEVNPGDLNEAKLHLLEEYGVNRLSMGVQTFNETLLKKIGRKHNRQDVHDTLHAIEKYSTITNVSLDLIYALPKQTIEDFQATLKEAVELGLPHFSLYALILENQTVFANLARRGKLLLPTQEEEVAMEEWAQEYLEARGWHRYELSNYGKEGYESQHNLMYWDNKHYYGFGAGGSGYLGNERYRNHAPIQHYLAACQKGELPIVEKEVISRSAAMEEQIFLGLRKTKGVSKKEFAARFHQPIEEVYGPVISDLLAKGLLQEQDDFLSLTPQGRLFGNDVFVEFLLDK</sequence>
<dbReference type="SFLD" id="SFLDF00288">
    <property type="entry name" value="HemN-like__clustered_with_nucl"/>
    <property type="match status" value="1"/>
</dbReference>
<comment type="function">
    <text evidence="3">Probably acts as a heme chaperone, transferring heme to an unknown acceptor. Binds one molecule of heme per monomer, possibly covalently. Binds 1 [4Fe-4S] cluster. The cluster is coordinated with 3 cysteines and an exchangeable S-adenosyl-L-methionine.</text>
</comment>
<keyword evidence="3" id="KW-0004">4Fe-4S</keyword>
<dbReference type="InterPro" id="IPR010723">
    <property type="entry name" value="HemN_C"/>
</dbReference>
<keyword evidence="3" id="KW-0949">S-adenosyl-L-methionine</keyword>
<accession>K8Z7W7</accession>
<dbReference type="SFLD" id="SFLDG01065">
    <property type="entry name" value="anaerobic_coproporphyrinogen-I"/>
    <property type="match status" value="1"/>
</dbReference>
<dbReference type="SFLD" id="SFLDF00562">
    <property type="entry name" value="HemN-like__clustered_with_heat"/>
    <property type="match status" value="1"/>
</dbReference>
<name>K8Z7W7_9ENTE</name>
<dbReference type="SUPFAM" id="SSF102114">
    <property type="entry name" value="Radical SAM enzymes"/>
    <property type="match status" value="1"/>
</dbReference>
<dbReference type="Pfam" id="PF06969">
    <property type="entry name" value="HemN_C"/>
    <property type="match status" value="1"/>
</dbReference>
<dbReference type="EMBL" id="AMYT01000022">
    <property type="protein sequence ID" value="EKU26965.1"/>
    <property type="molecule type" value="Genomic_DNA"/>
</dbReference>
<dbReference type="AlphaFoldDB" id="K8Z7W7"/>
<dbReference type="SFLD" id="SFLDG01082">
    <property type="entry name" value="B12-binding_domain_containing"/>
    <property type="match status" value="1"/>
</dbReference>
<dbReference type="Proteomes" id="UP000016057">
    <property type="component" value="Unassembled WGS sequence"/>
</dbReference>
<evidence type="ECO:0000313" key="6">
    <source>
        <dbReference type="Proteomes" id="UP000016057"/>
    </source>
</evidence>
<dbReference type="eggNOG" id="COG0635">
    <property type="taxonomic scope" value="Bacteria"/>
</dbReference>
<dbReference type="InterPro" id="IPR006638">
    <property type="entry name" value="Elp3/MiaA/NifB-like_rSAM"/>
</dbReference>
<reference evidence="5 6" key="1">
    <citation type="journal article" date="2013" name="Genome Announc.">
        <title>Draft Genome Sequence of Catellicoccus marimammalium, a Novel Species Commonly Found in Gull Feces.</title>
        <authorList>
            <person name="Weigand M.R."/>
            <person name="Ryu H."/>
            <person name="Bozcek L."/>
            <person name="Konstantinidis K.T."/>
            <person name="Santo Domingo J.W."/>
        </authorList>
    </citation>
    <scope>NUCLEOTIDE SEQUENCE [LARGE SCALE GENOMIC DNA]</scope>
    <source>
        <strain evidence="5 6">M35/04/3</strain>
    </source>
</reference>
<dbReference type="InterPro" id="IPR007197">
    <property type="entry name" value="rSAM"/>
</dbReference>
<evidence type="ECO:0000256" key="1">
    <source>
        <dbReference type="ARBA" id="ARBA00006100"/>
    </source>
</evidence>
<keyword evidence="3" id="KW-0411">Iron-sulfur</keyword>
<dbReference type="Pfam" id="PF04055">
    <property type="entry name" value="Radical_SAM"/>
    <property type="match status" value="1"/>
</dbReference>
<dbReference type="OrthoDB" id="9808022at2"/>
<feature type="domain" description="Radical SAM core" evidence="4">
    <location>
        <begin position="1"/>
        <end position="232"/>
    </location>
</feature>
<dbReference type="InterPro" id="IPR058240">
    <property type="entry name" value="rSAM_sf"/>
</dbReference>
<dbReference type="GO" id="GO:0046872">
    <property type="term" value="F:metal ion binding"/>
    <property type="evidence" value="ECO:0007669"/>
    <property type="project" value="UniProtKB-UniRule"/>
</dbReference>
<dbReference type="RefSeq" id="WP_009492110.1">
    <property type="nucleotide sequence ID" value="NZ_AMYT01000022.1"/>
</dbReference>
<gene>
    <name evidence="5" type="ORF">C683_1240</name>
</gene>
<comment type="subcellular location">
    <subcellularLocation>
        <location evidence="3">Cytoplasm</location>
    </subcellularLocation>
</comment>
<dbReference type="CDD" id="cd01335">
    <property type="entry name" value="Radical_SAM"/>
    <property type="match status" value="1"/>
</dbReference>
<dbReference type="PANTHER" id="PTHR13932">
    <property type="entry name" value="COPROPORPHYRINIGEN III OXIDASE"/>
    <property type="match status" value="1"/>
</dbReference>
<dbReference type="PATRIC" id="fig|1234409.3.peg.1192"/>
<proteinExistence type="inferred from homology"/>
<dbReference type="PANTHER" id="PTHR13932:SF5">
    <property type="entry name" value="RADICAL S-ADENOSYL METHIONINE DOMAIN-CONTAINING PROTEIN 1, MITOCHONDRIAL"/>
    <property type="match status" value="1"/>
</dbReference>
<keyword evidence="3" id="KW-0479">Metal-binding</keyword>
<dbReference type="Gene3D" id="3.80.30.20">
    <property type="entry name" value="tm_1862 like domain"/>
    <property type="match status" value="1"/>
</dbReference>
<organism evidence="5 6">
    <name type="scientific">Catellicoccus marimammalium M35/04/3</name>
    <dbReference type="NCBI Taxonomy" id="1234409"/>
    <lineage>
        <taxon>Bacteria</taxon>
        <taxon>Bacillati</taxon>
        <taxon>Bacillota</taxon>
        <taxon>Bacilli</taxon>
        <taxon>Lactobacillales</taxon>
        <taxon>Enterococcaceae</taxon>
        <taxon>Catellicoccus</taxon>
    </lineage>
</organism>
<dbReference type="InterPro" id="IPR023404">
    <property type="entry name" value="rSAM_horseshoe"/>
</dbReference>
<keyword evidence="3" id="KW-0408">Iron</keyword>
<evidence type="ECO:0000256" key="2">
    <source>
        <dbReference type="ARBA" id="ARBA00017228"/>
    </source>
</evidence>
<keyword evidence="3" id="KW-0143">Chaperone</keyword>
<keyword evidence="5" id="KW-0560">Oxidoreductase</keyword>
<dbReference type="SMART" id="SM00729">
    <property type="entry name" value="Elp3"/>
    <property type="match status" value="1"/>
</dbReference>
<dbReference type="GO" id="GO:0051539">
    <property type="term" value="F:4 iron, 4 sulfur cluster binding"/>
    <property type="evidence" value="ECO:0007669"/>
    <property type="project" value="UniProtKB-UniRule"/>
</dbReference>
<dbReference type="PROSITE" id="PS51918">
    <property type="entry name" value="RADICAL_SAM"/>
    <property type="match status" value="1"/>
</dbReference>
<evidence type="ECO:0000256" key="3">
    <source>
        <dbReference type="RuleBase" id="RU364116"/>
    </source>
</evidence>
<dbReference type="GO" id="GO:0006779">
    <property type="term" value="P:porphyrin-containing compound biosynthetic process"/>
    <property type="evidence" value="ECO:0007669"/>
    <property type="project" value="InterPro"/>
</dbReference>
<dbReference type="NCBIfam" id="TIGR00539">
    <property type="entry name" value="hemN_rel"/>
    <property type="match status" value="1"/>
</dbReference>
<evidence type="ECO:0000259" key="4">
    <source>
        <dbReference type="PROSITE" id="PS51918"/>
    </source>
</evidence>
<dbReference type="STRING" id="1234409.C683_1240"/>
<dbReference type="GO" id="GO:0005737">
    <property type="term" value="C:cytoplasm"/>
    <property type="evidence" value="ECO:0007669"/>
    <property type="project" value="UniProtKB-SubCell"/>
</dbReference>
<dbReference type="InterPro" id="IPR004559">
    <property type="entry name" value="HemW-like"/>
</dbReference>
<keyword evidence="3" id="KW-0349">Heme</keyword>
<keyword evidence="3" id="KW-0963">Cytoplasm</keyword>
<keyword evidence="6" id="KW-1185">Reference proteome</keyword>
<protein>
    <recommendedName>
        <fullName evidence="2 3">Heme chaperone HemW</fullName>
    </recommendedName>
</protein>